<dbReference type="Pfam" id="PF13374">
    <property type="entry name" value="TPR_10"/>
    <property type="match status" value="1"/>
</dbReference>
<dbReference type="SUPFAM" id="SSF52540">
    <property type="entry name" value="P-loop containing nucleoside triphosphate hydrolases"/>
    <property type="match status" value="1"/>
</dbReference>
<dbReference type="Gene3D" id="1.10.10.10">
    <property type="entry name" value="Winged helix-like DNA-binding domain superfamily/Winged helix DNA-binding domain"/>
    <property type="match status" value="1"/>
</dbReference>
<dbReference type="Proteomes" id="UP000516052">
    <property type="component" value="Chromosome"/>
</dbReference>
<evidence type="ECO:0000256" key="2">
    <source>
        <dbReference type="ARBA" id="ARBA00023012"/>
    </source>
</evidence>
<keyword evidence="5" id="KW-0804">Transcription</keyword>
<evidence type="ECO:0000313" key="9">
    <source>
        <dbReference type="EMBL" id="QNP75661.1"/>
    </source>
</evidence>
<dbReference type="PROSITE" id="PS51755">
    <property type="entry name" value="OMPR_PHOB"/>
    <property type="match status" value="1"/>
</dbReference>
<keyword evidence="6" id="KW-0802">TPR repeat</keyword>
<evidence type="ECO:0000256" key="4">
    <source>
        <dbReference type="ARBA" id="ARBA00023125"/>
    </source>
</evidence>
<dbReference type="AlphaFoldDB" id="A0A7H0IS95"/>
<dbReference type="PRINTS" id="PR00364">
    <property type="entry name" value="DISEASERSIST"/>
</dbReference>
<feature type="domain" description="OmpR/PhoB-type" evidence="8">
    <location>
        <begin position="1"/>
        <end position="89"/>
    </location>
</feature>
<dbReference type="Gene3D" id="1.25.40.10">
    <property type="entry name" value="Tetratricopeptide repeat domain"/>
    <property type="match status" value="3"/>
</dbReference>
<dbReference type="InterPro" id="IPR002182">
    <property type="entry name" value="NB-ARC"/>
</dbReference>
<dbReference type="KEGG" id="sroi:IAG44_08920"/>
<dbReference type="InterPro" id="IPR036388">
    <property type="entry name" value="WH-like_DNA-bd_sf"/>
</dbReference>
<dbReference type="Gene3D" id="3.40.50.300">
    <property type="entry name" value="P-loop containing nucleotide triphosphate hydrolases"/>
    <property type="match status" value="1"/>
</dbReference>
<keyword evidence="3" id="KW-0805">Transcription regulation</keyword>
<dbReference type="CDD" id="cd15831">
    <property type="entry name" value="BTAD"/>
    <property type="match status" value="1"/>
</dbReference>
<keyword evidence="10" id="KW-1185">Reference proteome</keyword>
<name>A0A7H0IS95_9ACTN</name>
<keyword evidence="4 7" id="KW-0238">DNA-binding</keyword>
<dbReference type="SMART" id="SM00028">
    <property type="entry name" value="TPR"/>
    <property type="match status" value="6"/>
</dbReference>
<proteinExistence type="inferred from homology"/>
<feature type="DNA-binding region" description="OmpR/PhoB-type" evidence="7">
    <location>
        <begin position="1"/>
        <end position="89"/>
    </location>
</feature>
<dbReference type="InterPro" id="IPR019734">
    <property type="entry name" value="TPR_rpt"/>
</dbReference>
<evidence type="ECO:0000256" key="7">
    <source>
        <dbReference type="PROSITE-ProRule" id="PRU01091"/>
    </source>
</evidence>
<keyword evidence="2" id="KW-0902">Two-component regulatory system</keyword>
<dbReference type="Pfam" id="PF03704">
    <property type="entry name" value="BTAD"/>
    <property type="match status" value="1"/>
</dbReference>
<evidence type="ECO:0000256" key="6">
    <source>
        <dbReference type="PROSITE-ProRule" id="PRU00339"/>
    </source>
</evidence>
<organism evidence="9 10">
    <name type="scientific">Streptomyces roseirectus</name>
    <dbReference type="NCBI Taxonomy" id="2768066"/>
    <lineage>
        <taxon>Bacteria</taxon>
        <taxon>Bacillati</taxon>
        <taxon>Actinomycetota</taxon>
        <taxon>Actinomycetes</taxon>
        <taxon>Kitasatosporales</taxon>
        <taxon>Streptomycetaceae</taxon>
        <taxon>Streptomyces</taxon>
    </lineage>
</organism>
<dbReference type="InterPro" id="IPR011990">
    <property type="entry name" value="TPR-like_helical_dom_sf"/>
</dbReference>
<dbReference type="SMART" id="SM01043">
    <property type="entry name" value="BTAD"/>
    <property type="match status" value="1"/>
</dbReference>
<feature type="repeat" description="TPR" evidence="6">
    <location>
        <begin position="752"/>
        <end position="785"/>
    </location>
</feature>
<dbReference type="PANTHER" id="PTHR35807:SF1">
    <property type="entry name" value="TRANSCRIPTIONAL REGULATOR REDD"/>
    <property type="match status" value="1"/>
</dbReference>
<evidence type="ECO:0000256" key="3">
    <source>
        <dbReference type="ARBA" id="ARBA00023015"/>
    </source>
</evidence>
<dbReference type="Pfam" id="PF00931">
    <property type="entry name" value="NB-ARC"/>
    <property type="match status" value="1"/>
</dbReference>
<reference evidence="9 10" key="1">
    <citation type="submission" date="2020-08" db="EMBL/GenBank/DDBJ databases">
        <title>A novel species.</title>
        <authorList>
            <person name="Gao J."/>
        </authorList>
    </citation>
    <scope>NUCLEOTIDE SEQUENCE [LARGE SCALE GENOMIC DNA]</scope>
    <source>
        <strain evidence="9 10">CRXT-G-22</strain>
    </source>
</reference>
<dbReference type="InterPro" id="IPR001867">
    <property type="entry name" value="OmpR/PhoB-type_DNA-bd"/>
</dbReference>
<dbReference type="PANTHER" id="PTHR35807">
    <property type="entry name" value="TRANSCRIPTIONAL REGULATOR REDD-RELATED"/>
    <property type="match status" value="1"/>
</dbReference>
<dbReference type="EMBL" id="CP060828">
    <property type="protein sequence ID" value="QNP75661.1"/>
    <property type="molecule type" value="Genomic_DNA"/>
</dbReference>
<dbReference type="Pfam" id="PF13424">
    <property type="entry name" value="TPR_12"/>
    <property type="match status" value="2"/>
</dbReference>
<dbReference type="GO" id="GO:0043531">
    <property type="term" value="F:ADP binding"/>
    <property type="evidence" value="ECO:0007669"/>
    <property type="project" value="InterPro"/>
</dbReference>
<comment type="similarity">
    <text evidence="1">Belongs to the AfsR/DnrI/RedD regulatory family.</text>
</comment>
<dbReference type="Pfam" id="PF13176">
    <property type="entry name" value="TPR_7"/>
    <property type="match status" value="1"/>
</dbReference>
<dbReference type="SUPFAM" id="SSF48452">
    <property type="entry name" value="TPR-like"/>
    <property type="match status" value="3"/>
</dbReference>
<sequence length="1010" mass="110590">MLGPVELHGNQQIDTLGSTRDGLIVGCLALDAGRPVSTDSLIHRLWDDTPPARPLANLYTYVARVRRRLRDLGAEGCLVQRTHGYLLDLDPDRVDSHRFQHLVAQARALSDRGADQQALRLLGEADALWLGEPLAGLPGLWAEGVRGVLTERRLAAQLIRADIGLREGHFADLVPDLTALAEEHRTDEAIAARLMTAAYGCGRLTDALRVYDTVRRRLAGELGADPGEALARLHHLILNSAPVEALLNRPEPTVPAPRTLPSHAELVGREAELSTIVQHATRASADTSAPRHIIALQTVSGMAGVGKTVLALNAADRIASLYPDGVVHLDLRTHAPGQQPLTVISALTSLIRAFGVPASALPGDPDALTALWRGLLDTRRAVVILDDVRDARQLRDLLPGPSPSLVLVTSRRRLTGLPGLRSVDLDVLPAADALALFRSVAGHERTRQTGEVADIVRLAGFLPLGIELLAGRLASRPTWTTSHLLRRLTQGQGRLREIRDGARGNIAAAFDVSFRALESVERKVFRFLGLRFGPTIDAYAVAALTDLPLDTAENVLESLLEAHLIQEPSPERYTLHDLLGEYARAIAMSEESNAAREEALSRLAEFCLQAADAADRLAYPRRLRTDRAHSAGRPVPPWGDATAARDWLAAERIGLMAAERHCRTTGHSRLAALLASALAAFLDDDGHSAEGWRMHAAATEHWRESDDRHREIHALIDLGNALTCCSRYEDARTAYTRALTAAEETSDPESGAETLHQLGILYWHLGDFRQALAYQSRTLALHAATGDDWQLARCRSNLGITHLYLGDFTESEKNLEAALDGFREARDLRRYARTLINLSDLHLRTERKDTAREFLDEALTILTEMRIPAEIAGTQVNLANTMESPRDLTKMLDLYQDSLTTFRRLGDRRNAAETLYAMGSALHAAHRFTEAADRHRHSLELARSVGAVHETAQALHALALAEQQLGQLDAAADHLTEAITLAERTGAAHEAAEARKSLTKLRRAQKERPQ</sequence>
<dbReference type="InterPro" id="IPR005158">
    <property type="entry name" value="BTAD"/>
</dbReference>
<dbReference type="InterPro" id="IPR051677">
    <property type="entry name" value="AfsR-DnrI-RedD_regulator"/>
</dbReference>
<evidence type="ECO:0000256" key="1">
    <source>
        <dbReference type="ARBA" id="ARBA00005820"/>
    </source>
</evidence>
<gene>
    <name evidence="9" type="ORF">IAG44_08920</name>
</gene>
<evidence type="ECO:0000313" key="10">
    <source>
        <dbReference type="Proteomes" id="UP000516052"/>
    </source>
</evidence>
<dbReference type="SUPFAM" id="SSF46894">
    <property type="entry name" value="C-terminal effector domain of the bipartite response regulators"/>
    <property type="match status" value="1"/>
</dbReference>
<evidence type="ECO:0000256" key="5">
    <source>
        <dbReference type="ARBA" id="ARBA00023163"/>
    </source>
</evidence>
<evidence type="ECO:0000259" key="8">
    <source>
        <dbReference type="PROSITE" id="PS51755"/>
    </source>
</evidence>
<dbReference type="PROSITE" id="PS50005">
    <property type="entry name" value="TPR"/>
    <property type="match status" value="1"/>
</dbReference>
<dbReference type="GO" id="GO:0003677">
    <property type="term" value="F:DNA binding"/>
    <property type="evidence" value="ECO:0007669"/>
    <property type="project" value="UniProtKB-UniRule"/>
</dbReference>
<dbReference type="InterPro" id="IPR016032">
    <property type="entry name" value="Sig_transdc_resp-reg_C-effctor"/>
</dbReference>
<dbReference type="GO" id="GO:0006355">
    <property type="term" value="P:regulation of DNA-templated transcription"/>
    <property type="evidence" value="ECO:0007669"/>
    <property type="project" value="InterPro"/>
</dbReference>
<dbReference type="GO" id="GO:0000160">
    <property type="term" value="P:phosphorelay signal transduction system"/>
    <property type="evidence" value="ECO:0007669"/>
    <property type="project" value="UniProtKB-KW"/>
</dbReference>
<dbReference type="InterPro" id="IPR027417">
    <property type="entry name" value="P-loop_NTPase"/>
</dbReference>
<accession>A0A7H0IS95</accession>
<protein>
    <submittedName>
        <fullName evidence="9">Tetratricopeptide repeat protein</fullName>
    </submittedName>
</protein>